<dbReference type="Proteomes" id="UP001430848">
    <property type="component" value="Unassembled WGS sequence"/>
</dbReference>
<dbReference type="Gene3D" id="3.40.50.300">
    <property type="entry name" value="P-loop containing nucleotide triphosphate hydrolases"/>
    <property type="match status" value="1"/>
</dbReference>
<keyword evidence="2" id="KW-0418">Kinase</keyword>
<dbReference type="EMBL" id="JAKNSF020000041">
    <property type="protein sequence ID" value="KAK7726802.1"/>
    <property type="molecule type" value="Genomic_DNA"/>
</dbReference>
<feature type="region of interest" description="Disordered" evidence="1">
    <location>
        <begin position="205"/>
        <end position="289"/>
    </location>
</feature>
<keyword evidence="3" id="KW-1185">Reference proteome</keyword>
<evidence type="ECO:0000313" key="2">
    <source>
        <dbReference type="EMBL" id="KAK7726802.1"/>
    </source>
</evidence>
<dbReference type="GO" id="GO:0016301">
    <property type="term" value="F:kinase activity"/>
    <property type="evidence" value="ECO:0007669"/>
    <property type="project" value="UniProtKB-KW"/>
</dbReference>
<feature type="compositionally biased region" description="Polar residues" evidence="1">
    <location>
        <begin position="225"/>
        <end position="234"/>
    </location>
</feature>
<protein>
    <submittedName>
        <fullName evidence="2">Ribosylnicotinamide kinase</fullName>
    </submittedName>
</protein>
<organism evidence="2 3">
    <name type="scientific">Diaporthe eres</name>
    <name type="common">Phomopsis oblonga</name>
    <dbReference type="NCBI Taxonomy" id="83184"/>
    <lineage>
        <taxon>Eukaryota</taxon>
        <taxon>Fungi</taxon>
        <taxon>Dikarya</taxon>
        <taxon>Ascomycota</taxon>
        <taxon>Pezizomycotina</taxon>
        <taxon>Sordariomycetes</taxon>
        <taxon>Sordariomycetidae</taxon>
        <taxon>Diaporthales</taxon>
        <taxon>Diaporthaceae</taxon>
        <taxon>Diaporthe</taxon>
        <taxon>Diaporthe eres species complex</taxon>
    </lineage>
</organism>
<dbReference type="CDD" id="cd02024">
    <property type="entry name" value="NRK1"/>
    <property type="match status" value="1"/>
</dbReference>
<feature type="compositionally biased region" description="Basic and acidic residues" evidence="1">
    <location>
        <begin position="265"/>
        <end position="275"/>
    </location>
</feature>
<comment type="caution">
    <text evidence="2">The sequence shown here is derived from an EMBL/GenBank/DDBJ whole genome shotgun (WGS) entry which is preliminary data.</text>
</comment>
<dbReference type="SUPFAM" id="SSF52540">
    <property type="entry name" value="P-loop containing nucleoside triphosphate hydrolases"/>
    <property type="match status" value="1"/>
</dbReference>
<evidence type="ECO:0000313" key="3">
    <source>
        <dbReference type="Proteomes" id="UP001430848"/>
    </source>
</evidence>
<reference evidence="2 3" key="1">
    <citation type="submission" date="2024-02" db="EMBL/GenBank/DDBJ databases">
        <title>De novo assembly and annotation of 12 fungi associated with fruit tree decline syndrome in Ontario, Canada.</title>
        <authorList>
            <person name="Sulman M."/>
            <person name="Ellouze W."/>
            <person name="Ilyukhin E."/>
        </authorList>
    </citation>
    <scope>NUCLEOTIDE SEQUENCE [LARGE SCALE GENOMIC DNA]</scope>
    <source>
        <strain evidence="2 3">M169</strain>
    </source>
</reference>
<evidence type="ECO:0000256" key="1">
    <source>
        <dbReference type="SAM" id="MobiDB-lite"/>
    </source>
</evidence>
<accession>A0ABR1P576</accession>
<keyword evidence="2" id="KW-0808">Transferase</keyword>
<dbReference type="PANTHER" id="PTHR10285">
    <property type="entry name" value="URIDINE KINASE"/>
    <property type="match status" value="1"/>
</dbReference>
<sequence length="428" mass="46939">MLFRIKSEIAYDISNIKVAYVVLESKIFRAYQAFSAYSGFLGGKSDAGVAARPGSAVDSVRGICASPEPARPLPSYGPGIFDFTRLLAPADQPHNTQYQLAEATTCPFEPSLKMGGQKAIIVGLSGCSSSGKTTLARLLRDIFPNSFVLHEDDFYRPEDELPYKDGLLDWDCAESINIPDMERALSHIRSEGTFPVSNNGSDLACARRSSHGVAASPSQAASPPTLSKLSSSQRLPDHHPPPPEQPFVDSKEDQNSVGKCPASDAKIEAEKERVRRWAQPGGPGHEIFSGGEAPRMCLLDGFLLYSPPKFSAVMDMIDVKLFLQVSRGRATQRREARDGYVTLEGFWKDPPGYVDRVVWPNYVDAHRWLFAGGDVERGELDWDVLREKQVLAQRGQPGPGGGVDLGFEETLEWAVGEVMAALERWHKG</sequence>
<proteinExistence type="predicted"/>
<feature type="compositionally biased region" description="Low complexity" evidence="1">
    <location>
        <begin position="214"/>
        <end position="224"/>
    </location>
</feature>
<dbReference type="InterPro" id="IPR027417">
    <property type="entry name" value="P-loop_NTPase"/>
</dbReference>
<name>A0ABR1P576_DIAER</name>
<gene>
    <name evidence="2" type="primary">NRK1</name>
    <name evidence="2" type="ORF">SLS63_007420</name>
</gene>